<accession>A0AC60W5J4</accession>
<dbReference type="EMBL" id="JACENC010000292">
    <property type="protein sequence ID" value="MBA4454774.1"/>
    <property type="molecule type" value="Genomic_DNA"/>
</dbReference>
<comment type="caution">
    <text evidence="1">The sequence shown here is derived from an EMBL/GenBank/DDBJ whole genome shotgun (WGS) entry which is preliminary data.</text>
</comment>
<gene>
    <name evidence="1" type="ORF">H2B05_07540</name>
</gene>
<evidence type="ECO:0000313" key="1">
    <source>
        <dbReference type="EMBL" id="MBA4454774.1"/>
    </source>
</evidence>
<evidence type="ECO:0000313" key="2">
    <source>
        <dbReference type="Proteomes" id="UP000526786"/>
    </source>
</evidence>
<dbReference type="Proteomes" id="UP000526786">
    <property type="component" value="Unassembled WGS sequence"/>
</dbReference>
<proteinExistence type="predicted"/>
<protein>
    <submittedName>
        <fullName evidence="1">Uncharacterized protein</fullName>
    </submittedName>
</protein>
<reference evidence="1 2" key="1">
    <citation type="journal article" date="2020" name="Appl. Environ. Microbiol.">
        <title>Genomic Characteristics of a Novel Species of Ammonia-Oxidizing Archaea from the Jiulong River Estuary.</title>
        <authorList>
            <person name="Zou D."/>
            <person name="Wan R."/>
            <person name="Han L."/>
            <person name="Xu M.N."/>
            <person name="Liu Y."/>
            <person name="Liu H."/>
            <person name="Kao S.J."/>
            <person name="Li M."/>
        </authorList>
    </citation>
    <scope>NUCLEOTIDE SEQUENCE [LARGE SCALE GENOMIC DNA]</scope>
    <source>
        <strain evidence="1">W2bin3</strain>
    </source>
</reference>
<organism evidence="1 2">
    <name type="scientific">Candidatus Nitrosomaritimum aestuariumsis</name>
    <dbReference type="NCBI Taxonomy" id="3342354"/>
    <lineage>
        <taxon>Archaea</taxon>
        <taxon>Nitrososphaerota</taxon>
        <taxon>Nitrososphaeria</taxon>
        <taxon>Nitrosopumilales</taxon>
        <taxon>Nitrosopumilaceae</taxon>
        <taxon>Candidatus Nitrosomaritimum</taxon>
    </lineage>
</organism>
<name>A0AC60W5J4_9ARCH</name>
<sequence length="719" mass="82827">MISGWLFDVYPLNDKIILWIKNKKTHRIEINWTPSVYVASNTRYKLDKLWKNSQIKSLIKNHEWTKKIEKAYDLNESTVLKLSLKNSFDLLKLGKIIEGLDEFGVYRLYNVDVPPAQTFMYENDLFPLGKYDLDKKWIPQSDIAETNYKLPSFTKINLQVNAEPTGKIPKFTDSIKSIQINDVVLESDSEEQMILDCVRMIKDIDPDFIITKKGDSWDFPFLAFRAEKNKIPDKLVLGKEDSPLLIPKTRGMSYFSYGQIHFKPTSTQLLGRIHIDRSNAFLWETEQSLQAIFEISRTCRLPIQIAARASIGKCMSSVQFYNATKRNLLIPWKPIASEIFKTRMDLLVGDRGGLILEPQIGPHENVGEVDFASLFGNIMMKKNISAETINCQCCPDSTCIVPELGYHICKRKGIVPQSLNLLLDKRKKYTELIETTKNKTQSEIYSQRKAALKWILVTSFGYLGFNNAKFGRIDAHMAVCAFARQLLLHAMKIAEEKNFTVLHGIVDSLWIHKKNSTVADYEELRDTIASKTGFELSLDVYKWIVFLPSKSNSNLPVANRYFGANKNGNLKLRGIETRRRDTPKFFKQCQKDILNLFAKCNTISEIKDSISEAKNIQKQYEGHLFTNKLLPEDLAFTNRVTRGTGQHKGRTIQADALNQLKWEGRTVEPGQKIRYVIRDYSRKISHRVEPIEFAKKYDAKKYSELLEECCKSILEPFEN</sequence>